<name>A0A3A8QQE8_9BACT</name>
<dbReference type="Pfam" id="PF14412">
    <property type="entry name" value="AHH"/>
    <property type="match status" value="1"/>
</dbReference>
<dbReference type="InterPro" id="IPR032871">
    <property type="entry name" value="AHH_dom_containing"/>
</dbReference>
<gene>
    <name evidence="1" type="ORF">D7W81_14470</name>
</gene>
<dbReference type="Proteomes" id="UP000267003">
    <property type="component" value="Unassembled WGS sequence"/>
</dbReference>
<proteinExistence type="predicted"/>
<evidence type="ECO:0000313" key="1">
    <source>
        <dbReference type="EMBL" id="RKH67102.1"/>
    </source>
</evidence>
<protein>
    <submittedName>
        <fullName evidence="1">Uncharacterized protein</fullName>
    </submittedName>
</protein>
<reference evidence="2" key="1">
    <citation type="submission" date="2018-09" db="EMBL/GenBank/DDBJ databases">
        <authorList>
            <person name="Livingstone P.G."/>
            <person name="Whitworth D.E."/>
        </authorList>
    </citation>
    <scope>NUCLEOTIDE SEQUENCE [LARGE SCALE GENOMIC DNA]</scope>
    <source>
        <strain evidence="2">AB050A</strain>
    </source>
</reference>
<evidence type="ECO:0000313" key="2">
    <source>
        <dbReference type="Proteomes" id="UP000267003"/>
    </source>
</evidence>
<comment type="caution">
    <text evidence="1">The sequence shown here is derived from an EMBL/GenBank/DDBJ whole genome shotgun (WGS) entry which is preliminary data.</text>
</comment>
<keyword evidence="2" id="KW-1185">Reference proteome</keyword>
<dbReference type="EMBL" id="RAWK01000075">
    <property type="protein sequence ID" value="RKH67102.1"/>
    <property type="molecule type" value="Genomic_DNA"/>
</dbReference>
<dbReference type="AlphaFoldDB" id="A0A3A8QQE8"/>
<organism evidence="1 2">
    <name type="scientific">Corallococcus aberystwythensis</name>
    <dbReference type="NCBI Taxonomy" id="2316722"/>
    <lineage>
        <taxon>Bacteria</taxon>
        <taxon>Pseudomonadati</taxon>
        <taxon>Myxococcota</taxon>
        <taxon>Myxococcia</taxon>
        <taxon>Myxococcales</taxon>
        <taxon>Cystobacterineae</taxon>
        <taxon>Myxococcaceae</taxon>
        <taxon>Corallococcus</taxon>
    </lineage>
</organism>
<accession>A0A3A8QQE8</accession>
<sequence length="664" mass="71955">MPASEGSMTSHFGFIDHGDGANIRTLPAEAKNSECLTRQPLPPGSRVSVIRDHAQTSGWSYVATRVEGYLLKGYVQGLRITTQLPEPAATLYVIRPGDCLERIAARIYRQGITPGKDLRFYENVIHHVNAQCGRKGIRLDGGDVKLIAGERIWLVSLAFADQLQGLVPSGSITGGALARARKAARHLEDVIASVEEAPKYFRAVAGQYRDAILEHLPEIIGIVLAFIGAEFLSTLLAASPTGVGQLAAAIIQLALAVFGVQGLIEATGEALTHAKQWLIQAWQANGNPVKLAEASKSFLRMLISIAMAALAFMGAKSNLQRGLKLAESVKITLPRLVMMETAGAGGSAVAVPIFQPGAITAAPTALPLNPWGWGTPLMSQAAKGGTASEPPLTDRVLGDAELEKLLEKLPNWDKLKQFVGRQIPKEGTPAFDAFKKDLQEAGYRLEKLSDGPQPYRLRRPNGQALGDEYAALTVTEDGLIVLKSSKAPSRISIFTRYRKNYLDWVEQTHGKAARAAAEARISQGHPLHHLIPDAEAQTNQLVREAMKRIEGYTIDRGSNILDMPPGANPNWGFIHSGSHPSYSNLVRSKLNQELAKLLKLGPPSRWTPKAIDDAIRKVEDELRHAIDSKVLEAPVIKKVYDGDVLIGHKLAMVELPFPSESNTA</sequence>